<dbReference type="OrthoDB" id="5522207at2"/>
<accession>A0A1V2K0D3</accession>
<organism evidence="1 2">
    <name type="scientific">Pseudomonas cedrina subsp. cedrina</name>
    <dbReference type="NCBI Taxonomy" id="76762"/>
    <lineage>
        <taxon>Bacteria</taxon>
        <taxon>Pseudomonadati</taxon>
        <taxon>Pseudomonadota</taxon>
        <taxon>Gammaproteobacteria</taxon>
        <taxon>Pseudomonadales</taxon>
        <taxon>Pseudomonadaceae</taxon>
        <taxon>Pseudomonas</taxon>
    </lineage>
</organism>
<gene>
    <name evidence="1" type="ORF">BLL36_23660</name>
</gene>
<reference evidence="1 2" key="1">
    <citation type="submission" date="2016-10" db="EMBL/GenBank/DDBJ databases">
        <title>Pseudomonas lactis sp. nov. and Pseudomonas paralactis sp. nov., isolated from bovine raw milk.</title>
        <authorList>
            <person name="Von Neubeck M."/>
            <person name="Huptas C."/>
            <person name="Glueck C."/>
            <person name="Krewinkel M."/>
            <person name="Stoeckel M."/>
            <person name="Stressler T."/>
            <person name="Fischer L."/>
            <person name="Hinrichs J."/>
            <person name="Scherer S."/>
            <person name="Wenning M."/>
        </authorList>
    </citation>
    <scope>NUCLEOTIDE SEQUENCE [LARGE SCALE GENOMIC DNA]</scope>
    <source>
        <strain evidence="1 2">DSM 17516</strain>
    </source>
</reference>
<dbReference type="AlphaFoldDB" id="A0A1V2K0D3"/>
<proteinExistence type="predicted"/>
<evidence type="ECO:0000313" key="2">
    <source>
        <dbReference type="Proteomes" id="UP000189295"/>
    </source>
</evidence>
<dbReference type="Proteomes" id="UP000189295">
    <property type="component" value="Unassembled WGS sequence"/>
</dbReference>
<evidence type="ECO:0000313" key="1">
    <source>
        <dbReference type="EMBL" id="ONH50910.1"/>
    </source>
</evidence>
<dbReference type="RefSeq" id="WP_076954126.1">
    <property type="nucleotide sequence ID" value="NZ_MNPW01000013.1"/>
</dbReference>
<comment type="caution">
    <text evidence="1">The sequence shown here is derived from an EMBL/GenBank/DDBJ whole genome shotgun (WGS) entry which is preliminary data.</text>
</comment>
<name>A0A1V2K0D3_PSECE</name>
<protein>
    <recommendedName>
        <fullName evidence="3">Type I restriction endonuclease subunit M</fullName>
    </recommendedName>
</protein>
<dbReference type="EMBL" id="MNPW01000013">
    <property type="protein sequence ID" value="ONH50910.1"/>
    <property type="molecule type" value="Genomic_DNA"/>
</dbReference>
<evidence type="ECO:0008006" key="3">
    <source>
        <dbReference type="Google" id="ProtNLM"/>
    </source>
</evidence>
<sequence>MTLNCSAPQFTPGVIVTTPGVQALIEREALNPLPYLLRHIKGDWGDVCSEDWEENQYALKFGRRLLSVYNIAPELTLWIITEWDRSITTMLLPDEY</sequence>